<evidence type="ECO:0000313" key="2">
    <source>
        <dbReference type="Proteomes" id="UP000276133"/>
    </source>
</evidence>
<proteinExistence type="predicted"/>
<comment type="caution">
    <text evidence="1">The sequence shown here is derived from an EMBL/GenBank/DDBJ whole genome shotgun (WGS) entry which is preliminary data.</text>
</comment>
<dbReference type="Proteomes" id="UP000276133">
    <property type="component" value="Unassembled WGS sequence"/>
</dbReference>
<protein>
    <submittedName>
        <fullName evidence="1">Uncharacterized protein</fullName>
    </submittedName>
</protein>
<evidence type="ECO:0000313" key="1">
    <source>
        <dbReference type="EMBL" id="RNA29797.1"/>
    </source>
</evidence>
<reference evidence="1 2" key="1">
    <citation type="journal article" date="2018" name="Sci. Rep.">
        <title>Genomic signatures of local adaptation to the degree of environmental predictability in rotifers.</title>
        <authorList>
            <person name="Franch-Gras L."/>
            <person name="Hahn C."/>
            <person name="Garcia-Roger E.M."/>
            <person name="Carmona M.J."/>
            <person name="Serra M."/>
            <person name="Gomez A."/>
        </authorList>
    </citation>
    <scope>NUCLEOTIDE SEQUENCE [LARGE SCALE GENOMIC DNA]</scope>
    <source>
        <strain evidence="1">HYR1</strain>
    </source>
</reference>
<gene>
    <name evidence="1" type="ORF">BpHYR1_034785</name>
</gene>
<accession>A0A3M7S2I1</accession>
<organism evidence="1 2">
    <name type="scientific">Brachionus plicatilis</name>
    <name type="common">Marine rotifer</name>
    <name type="synonym">Brachionus muelleri</name>
    <dbReference type="NCBI Taxonomy" id="10195"/>
    <lineage>
        <taxon>Eukaryota</taxon>
        <taxon>Metazoa</taxon>
        <taxon>Spiralia</taxon>
        <taxon>Gnathifera</taxon>
        <taxon>Rotifera</taxon>
        <taxon>Eurotatoria</taxon>
        <taxon>Monogononta</taxon>
        <taxon>Pseudotrocha</taxon>
        <taxon>Ploima</taxon>
        <taxon>Brachionidae</taxon>
        <taxon>Brachionus</taxon>
    </lineage>
</organism>
<keyword evidence="2" id="KW-1185">Reference proteome</keyword>
<sequence>MFYIDVDVVVLSEPVAEQLAASGFNVTIFEAVRVVRVLLENGLKLGGRGGRRRGRVGGGGGV</sequence>
<dbReference type="EMBL" id="REGN01002164">
    <property type="protein sequence ID" value="RNA29797.1"/>
    <property type="molecule type" value="Genomic_DNA"/>
</dbReference>
<name>A0A3M7S2I1_BRAPC</name>
<dbReference type="AlphaFoldDB" id="A0A3M7S2I1"/>